<reference evidence="1" key="1">
    <citation type="submission" date="2022-06" db="EMBL/GenBank/DDBJ databases">
        <authorList>
            <person name="Berger JAMES D."/>
            <person name="Berger JAMES D."/>
        </authorList>
    </citation>
    <scope>NUCLEOTIDE SEQUENCE [LARGE SCALE GENOMIC DNA]</scope>
</reference>
<evidence type="ECO:0000313" key="2">
    <source>
        <dbReference type="WBParaSite" id="TREG1_17590.1"/>
    </source>
</evidence>
<protein>
    <submittedName>
        <fullName evidence="2">Uncharacterized protein</fullName>
    </submittedName>
</protein>
<name>A0AA85JG32_TRIRE</name>
<reference evidence="2" key="2">
    <citation type="submission" date="2023-11" db="UniProtKB">
        <authorList>
            <consortium name="WormBaseParasite"/>
        </authorList>
    </citation>
    <scope>IDENTIFICATION</scope>
</reference>
<accession>A0AA85JG32</accession>
<sequence>MACYENSFTMDIGLLAEVSRELKDRICADTFRKLQKKTDRELFHVNSEVDRVLRNESYIKSRLYPLIDVLQENRGRSMKIKSILWNQKEFLPASRKMNKYLDKCRLKKSVGTKHVNEKCLLRESEAAEHLANHFSSPIGRDYIHIDTNKSYPMNTMIQSAPPRMTSDKLLTAKLITDRNLNTLRSFKSNTSEMFLSENRQSNYERVIEKARVHAHFTTQWRPEPDPLSWKKIQFTNIDSEVRSRSRNRFCGAFNATSFQLIYAH</sequence>
<dbReference type="WBParaSite" id="TREG1_17590.1">
    <property type="protein sequence ID" value="TREG1_17590.1"/>
    <property type="gene ID" value="TREG1_17590"/>
</dbReference>
<keyword evidence="1" id="KW-1185">Reference proteome</keyword>
<dbReference type="AlphaFoldDB" id="A0AA85JG32"/>
<dbReference type="Proteomes" id="UP000050795">
    <property type="component" value="Unassembled WGS sequence"/>
</dbReference>
<evidence type="ECO:0000313" key="1">
    <source>
        <dbReference type="Proteomes" id="UP000050795"/>
    </source>
</evidence>
<organism evidence="1 2">
    <name type="scientific">Trichobilharzia regenti</name>
    <name type="common">Nasal bird schistosome</name>
    <dbReference type="NCBI Taxonomy" id="157069"/>
    <lineage>
        <taxon>Eukaryota</taxon>
        <taxon>Metazoa</taxon>
        <taxon>Spiralia</taxon>
        <taxon>Lophotrochozoa</taxon>
        <taxon>Platyhelminthes</taxon>
        <taxon>Trematoda</taxon>
        <taxon>Digenea</taxon>
        <taxon>Strigeidida</taxon>
        <taxon>Schistosomatoidea</taxon>
        <taxon>Schistosomatidae</taxon>
        <taxon>Trichobilharzia</taxon>
    </lineage>
</organism>
<proteinExistence type="predicted"/>